<name>A0A5E4PTQ2_9NEOP</name>
<evidence type="ECO:0000313" key="2">
    <source>
        <dbReference type="Proteomes" id="UP000324832"/>
    </source>
</evidence>
<protein>
    <submittedName>
        <fullName evidence="1">Uncharacterized protein</fullName>
    </submittedName>
</protein>
<sequence>MSSHFPEAAKIAESSLYTDDLVYSAPNEETAKNLAQDLIKMFASGSFDLEEYIPCFISYLLQQLINITLGHSGSGRLGHGILHNCGSKLWVSQKFKR</sequence>
<dbReference type="AlphaFoldDB" id="A0A5E4PTQ2"/>
<evidence type="ECO:0000313" key="1">
    <source>
        <dbReference type="EMBL" id="VVC88516.1"/>
    </source>
</evidence>
<dbReference type="Proteomes" id="UP000324832">
    <property type="component" value="Unassembled WGS sequence"/>
</dbReference>
<keyword evidence="2" id="KW-1185">Reference proteome</keyword>
<gene>
    <name evidence="1" type="ORF">LSINAPIS_LOCUS1871</name>
</gene>
<dbReference type="EMBL" id="FZQP02000338">
    <property type="protein sequence ID" value="VVC88516.1"/>
    <property type="molecule type" value="Genomic_DNA"/>
</dbReference>
<organism evidence="1 2">
    <name type="scientific">Leptidea sinapis</name>
    <dbReference type="NCBI Taxonomy" id="189913"/>
    <lineage>
        <taxon>Eukaryota</taxon>
        <taxon>Metazoa</taxon>
        <taxon>Ecdysozoa</taxon>
        <taxon>Arthropoda</taxon>
        <taxon>Hexapoda</taxon>
        <taxon>Insecta</taxon>
        <taxon>Pterygota</taxon>
        <taxon>Neoptera</taxon>
        <taxon>Endopterygota</taxon>
        <taxon>Lepidoptera</taxon>
        <taxon>Glossata</taxon>
        <taxon>Ditrysia</taxon>
        <taxon>Papilionoidea</taxon>
        <taxon>Pieridae</taxon>
        <taxon>Dismorphiinae</taxon>
        <taxon>Leptidea</taxon>
    </lineage>
</organism>
<reference evidence="1 2" key="1">
    <citation type="submission" date="2017-07" db="EMBL/GenBank/DDBJ databases">
        <authorList>
            <person name="Talla V."/>
            <person name="Backstrom N."/>
        </authorList>
    </citation>
    <scope>NUCLEOTIDE SEQUENCE [LARGE SCALE GENOMIC DNA]</scope>
</reference>
<proteinExistence type="predicted"/>
<accession>A0A5E4PTQ2</accession>